<organism evidence="1 2">
    <name type="scientific">Aspergillus keveii</name>
    <dbReference type="NCBI Taxonomy" id="714993"/>
    <lineage>
        <taxon>Eukaryota</taxon>
        <taxon>Fungi</taxon>
        <taxon>Dikarya</taxon>
        <taxon>Ascomycota</taxon>
        <taxon>Pezizomycotina</taxon>
        <taxon>Eurotiomycetes</taxon>
        <taxon>Eurotiomycetidae</taxon>
        <taxon>Eurotiales</taxon>
        <taxon>Aspergillaceae</taxon>
        <taxon>Aspergillus</taxon>
        <taxon>Aspergillus subgen. Nidulantes</taxon>
    </lineage>
</organism>
<sequence length="101" mass="11091">MMCWTIGGSLLSWLWGRPGKPEEEEVKFQLPIEPAKARSGSCTAARPLRRTTDGVFFETNPHVARLLDSSAAIFPVVTTSPGTAYPLQEDGVSHPARHLRC</sequence>
<reference evidence="1 2" key="1">
    <citation type="submission" date="2024-07" db="EMBL/GenBank/DDBJ databases">
        <title>Section-level genome sequencing and comparative genomics of Aspergillus sections Usti and Cavernicolus.</title>
        <authorList>
            <consortium name="Lawrence Berkeley National Laboratory"/>
            <person name="Nybo J.L."/>
            <person name="Vesth T.C."/>
            <person name="Theobald S."/>
            <person name="Frisvad J.C."/>
            <person name="Larsen T.O."/>
            <person name="Kjaerboelling I."/>
            <person name="Rothschild-Mancinelli K."/>
            <person name="Lyhne E.K."/>
            <person name="Kogle M.E."/>
            <person name="Barry K."/>
            <person name="Clum A."/>
            <person name="Na H."/>
            <person name="Ledsgaard L."/>
            <person name="Lin J."/>
            <person name="Lipzen A."/>
            <person name="Kuo A."/>
            <person name="Riley R."/>
            <person name="Mondo S."/>
            <person name="Labutti K."/>
            <person name="Haridas S."/>
            <person name="Pangalinan J."/>
            <person name="Salamov A.A."/>
            <person name="Simmons B.A."/>
            <person name="Magnuson J.K."/>
            <person name="Chen J."/>
            <person name="Drula E."/>
            <person name="Henrissat B."/>
            <person name="Wiebenga A."/>
            <person name="Lubbers R.J."/>
            <person name="Gomes A.C."/>
            <person name="Makela M.R."/>
            <person name="Stajich J."/>
            <person name="Grigoriev I.V."/>
            <person name="Mortensen U.H."/>
            <person name="De Vries R.P."/>
            <person name="Baker S.E."/>
            <person name="Andersen M.R."/>
        </authorList>
    </citation>
    <scope>NUCLEOTIDE SEQUENCE [LARGE SCALE GENOMIC DNA]</scope>
    <source>
        <strain evidence="1 2">CBS 209.92</strain>
    </source>
</reference>
<evidence type="ECO:0000313" key="1">
    <source>
        <dbReference type="EMBL" id="KAL2794774.1"/>
    </source>
</evidence>
<gene>
    <name evidence="1" type="ORF">BJX66DRAFT_303143</name>
</gene>
<proteinExistence type="predicted"/>
<comment type="caution">
    <text evidence="1">The sequence shown here is derived from an EMBL/GenBank/DDBJ whole genome shotgun (WGS) entry which is preliminary data.</text>
</comment>
<keyword evidence="2" id="KW-1185">Reference proteome</keyword>
<protein>
    <recommendedName>
        <fullName evidence="3">Secreted protein</fullName>
    </recommendedName>
</protein>
<evidence type="ECO:0000313" key="2">
    <source>
        <dbReference type="Proteomes" id="UP001610563"/>
    </source>
</evidence>
<dbReference type="EMBL" id="JBFTWV010000041">
    <property type="protein sequence ID" value="KAL2794774.1"/>
    <property type="molecule type" value="Genomic_DNA"/>
</dbReference>
<evidence type="ECO:0008006" key="3">
    <source>
        <dbReference type="Google" id="ProtNLM"/>
    </source>
</evidence>
<name>A0ABR4G7V9_9EURO</name>
<dbReference type="Proteomes" id="UP001610563">
    <property type="component" value="Unassembled WGS sequence"/>
</dbReference>
<accession>A0ABR4G7V9</accession>